<dbReference type="Proteomes" id="UP000751614">
    <property type="component" value="Unassembled WGS sequence"/>
</dbReference>
<evidence type="ECO:0000313" key="2">
    <source>
        <dbReference type="Proteomes" id="UP000751614"/>
    </source>
</evidence>
<dbReference type="EMBL" id="VCNI01000002">
    <property type="protein sequence ID" value="TMU54614.1"/>
    <property type="molecule type" value="Genomic_DNA"/>
</dbReference>
<evidence type="ECO:0000313" key="1">
    <source>
        <dbReference type="EMBL" id="TMU54614.1"/>
    </source>
</evidence>
<dbReference type="RefSeq" id="WP_138835965.1">
    <property type="nucleotide sequence ID" value="NZ_VCNI01000002.1"/>
</dbReference>
<organism evidence="1 2">
    <name type="scientific">Flagellimonas algicola</name>
    <dbReference type="NCBI Taxonomy" id="2583815"/>
    <lineage>
        <taxon>Bacteria</taxon>
        <taxon>Pseudomonadati</taxon>
        <taxon>Bacteroidota</taxon>
        <taxon>Flavobacteriia</taxon>
        <taxon>Flavobacteriales</taxon>
        <taxon>Flavobacteriaceae</taxon>
        <taxon>Flagellimonas</taxon>
    </lineage>
</organism>
<accession>A0ABY2WIF8</accession>
<protein>
    <recommendedName>
        <fullName evidence="3">BIG2 domain-containing protein</fullName>
    </recommendedName>
</protein>
<proteinExistence type="predicted"/>
<name>A0ABY2WIF8_9FLAO</name>
<gene>
    <name evidence="1" type="ORF">FGG15_10405</name>
</gene>
<reference evidence="1 2" key="1">
    <citation type="submission" date="2019-05" db="EMBL/GenBank/DDBJ databases">
        <title>Flagellimonas sp. AsT0115, sp. nov., isolated from a marine red algae, Asparagopsis taxiformis.</title>
        <authorList>
            <person name="Kim J."/>
            <person name="Jeong S.E."/>
            <person name="Jeon C.O."/>
        </authorList>
    </citation>
    <scope>NUCLEOTIDE SEQUENCE [LARGE SCALE GENOMIC DNA]</scope>
    <source>
        <strain evidence="1 2">AsT0115</strain>
    </source>
</reference>
<evidence type="ECO:0008006" key="3">
    <source>
        <dbReference type="Google" id="ProtNLM"/>
    </source>
</evidence>
<sequence>MKKIIGKITLMGLILILGFSSCENPIEVEFPEVLIINQAPQVTPISSKTLKEISGPKTFDLSTNVNDQENDALSFVVNSSDPGVVEASINGSILTLRSVSIGTAVISVDVTDSNGNAVSTTIGVSVEEGVDLVYALEINFDVPDGGFTEQMQGAVEEVNDIYSEGSFISSGSALIGPSSGDWVGIELFTQELDISNQPRFEFSYANVNDATNVNIFFGAGEEFSITMADLGEDVVLGNPGFNTIVVEDLQAVFDDLDIEADLSAVFAIGFNTEASGNSFNVDDVRLGIKE</sequence>
<dbReference type="PROSITE" id="PS51257">
    <property type="entry name" value="PROKAR_LIPOPROTEIN"/>
    <property type="match status" value="1"/>
</dbReference>
<keyword evidence="2" id="KW-1185">Reference proteome</keyword>
<comment type="caution">
    <text evidence="1">The sequence shown here is derived from an EMBL/GenBank/DDBJ whole genome shotgun (WGS) entry which is preliminary data.</text>
</comment>